<name>A0A853JEJ1_9GAMM</name>
<proteinExistence type="predicted"/>
<dbReference type="Gene3D" id="3.30.750.24">
    <property type="entry name" value="STAS domain"/>
    <property type="match status" value="1"/>
</dbReference>
<organism evidence="2 3">
    <name type="scientific">Luteimonas salinisoli</name>
    <dbReference type="NCBI Taxonomy" id="2752307"/>
    <lineage>
        <taxon>Bacteria</taxon>
        <taxon>Pseudomonadati</taxon>
        <taxon>Pseudomonadota</taxon>
        <taxon>Gammaproteobacteria</taxon>
        <taxon>Lysobacterales</taxon>
        <taxon>Lysobacteraceae</taxon>
        <taxon>Luteimonas</taxon>
    </lineage>
</organism>
<dbReference type="InterPro" id="IPR002645">
    <property type="entry name" value="STAS_dom"/>
</dbReference>
<gene>
    <name evidence="2" type="ORF">H0E84_15335</name>
</gene>
<reference evidence="2 3" key="1">
    <citation type="submission" date="2020-07" db="EMBL/GenBank/DDBJ databases">
        <title>Luteimonas sp. SJ-92.</title>
        <authorList>
            <person name="Huang X.-X."/>
            <person name="Xu L."/>
            <person name="Sun J.-Q."/>
        </authorList>
    </citation>
    <scope>NUCLEOTIDE SEQUENCE [LARGE SCALE GENOMIC DNA]</scope>
    <source>
        <strain evidence="2 3">SJ-92</strain>
    </source>
</reference>
<dbReference type="Proteomes" id="UP000578091">
    <property type="component" value="Unassembled WGS sequence"/>
</dbReference>
<protein>
    <submittedName>
        <fullName evidence="2">STAS domain-containing protein</fullName>
    </submittedName>
</protein>
<dbReference type="InterPro" id="IPR036513">
    <property type="entry name" value="STAS_dom_sf"/>
</dbReference>
<evidence type="ECO:0000259" key="1">
    <source>
        <dbReference type="PROSITE" id="PS50801"/>
    </source>
</evidence>
<keyword evidence="3" id="KW-1185">Reference proteome</keyword>
<comment type="caution">
    <text evidence="2">The sequence shown here is derived from an EMBL/GenBank/DDBJ whole genome shotgun (WGS) entry which is preliminary data.</text>
</comment>
<sequence>MPTSTEPTLRRENDTLVFSGPLLRQDAAALWPAALRAIAGARRFDLQAVPRVDSAGLALLAALAARAGGRVEVSGTPDGLAELRAAYRMTPTLAFADAR</sequence>
<evidence type="ECO:0000313" key="3">
    <source>
        <dbReference type="Proteomes" id="UP000578091"/>
    </source>
</evidence>
<dbReference type="Pfam" id="PF13466">
    <property type="entry name" value="STAS_2"/>
    <property type="match status" value="1"/>
</dbReference>
<dbReference type="RefSeq" id="WP_180679514.1">
    <property type="nucleotide sequence ID" value="NZ_JACCKA010000085.1"/>
</dbReference>
<dbReference type="PROSITE" id="PS50801">
    <property type="entry name" value="STAS"/>
    <property type="match status" value="1"/>
</dbReference>
<evidence type="ECO:0000313" key="2">
    <source>
        <dbReference type="EMBL" id="NZA27751.1"/>
    </source>
</evidence>
<dbReference type="AlphaFoldDB" id="A0A853JEJ1"/>
<dbReference type="EMBL" id="JACCKA010000085">
    <property type="protein sequence ID" value="NZA27751.1"/>
    <property type="molecule type" value="Genomic_DNA"/>
</dbReference>
<dbReference type="InterPro" id="IPR058548">
    <property type="entry name" value="MlaB-like_STAS"/>
</dbReference>
<dbReference type="SUPFAM" id="SSF52091">
    <property type="entry name" value="SpoIIaa-like"/>
    <property type="match status" value="1"/>
</dbReference>
<accession>A0A853JEJ1</accession>
<feature type="domain" description="STAS" evidence="1">
    <location>
        <begin position="16"/>
        <end position="99"/>
    </location>
</feature>